<evidence type="ECO:0000256" key="5">
    <source>
        <dbReference type="ARBA" id="ARBA00023136"/>
    </source>
</evidence>
<dbReference type="Gene3D" id="1.10.4160.10">
    <property type="entry name" value="Hydantoin permease"/>
    <property type="match status" value="1"/>
</dbReference>
<comment type="caution">
    <text evidence="7">The sequence shown here is derived from an EMBL/GenBank/DDBJ whole genome shotgun (WGS) entry which is preliminary data.</text>
</comment>
<dbReference type="PANTHER" id="PTHR30569:SF0">
    <property type="entry name" value="CYTOSINE PERMEASE"/>
    <property type="match status" value="1"/>
</dbReference>
<evidence type="ECO:0000256" key="4">
    <source>
        <dbReference type="ARBA" id="ARBA00022989"/>
    </source>
</evidence>
<sequence>MSDGGTKHGGEAALEQDGDVLEVREDYPTEPVPEEERRHWFATLTVWAGWTISITAFLVGGLVGGGLPVQEAVPAIFVGNIVLAVVGALIGYIGMKTGLSTYMLAQLVFGKYGSIAVSIVIGIFAMGFVGVFAGATGNFITGQFSMIPVWLGAGVFVVGVVGTALYGFLGLEYLSRVAVPGLWILALLSLFMVHGEIDGGLGAVGGLEPANSQTFAFGVTMAISVWITGASITADIGRYAKNKWHVLLGAFGGWILGATLLESVSAVAALGVGEGDLVQVMIDLGLFWPALFIFLAAMWTTADNNLYSFSLALTSLTDVLGRRDFFSKEVWVVIGGVLVWIGAVAGLYSQFQSFLTTVAIAAPPMAGILIARFYLLGYVKKSADEIYADIKRGEKAISVGAVVAWIAASLFAYFVQWGSPAVNSLVLSMVLYTGLFLVLPEEYR</sequence>
<keyword evidence="8" id="KW-1185">Reference proteome</keyword>
<organism evidence="7 8">
    <name type="scientific">Halovivax cerinus</name>
    <dbReference type="NCBI Taxonomy" id="1487865"/>
    <lineage>
        <taxon>Archaea</taxon>
        <taxon>Methanobacteriati</taxon>
        <taxon>Methanobacteriota</taxon>
        <taxon>Stenosarchaea group</taxon>
        <taxon>Halobacteria</taxon>
        <taxon>Halobacteriales</taxon>
        <taxon>Natrialbaceae</taxon>
        <taxon>Halovivax</taxon>
    </lineage>
</organism>
<keyword evidence="4 6" id="KW-1133">Transmembrane helix</keyword>
<evidence type="ECO:0000313" key="8">
    <source>
        <dbReference type="Proteomes" id="UP001595846"/>
    </source>
</evidence>
<dbReference type="EMBL" id="JBHSAQ010000010">
    <property type="protein sequence ID" value="MFC3959127.1"/>
    <property type="molecule type" value="Genomic_DNA"/>
</dbReference>
<feature type="transmembrane region" description="Helical" evidence="6">
    <location>
        <begin position="421"/>
        <end position="439"/>
    </location>
</feature>
<feature type="transmembrane region" description="Helical" evidence="6">
    <location>
        <begin position="147"/>
        <end position="170"/>
    </location>
</feature>
<comment type="subcellular location">
    <subcellularLocation>
        <location evidence="1">Membrane</location>
        <topology evidence="1">Multi-pass membrane protein</topology>
    </subcellularLocation>
</comment>
<accession>A0ABD5NQL9</accession>
<evidence type="ECO:0000256" key="3">
    <source>
        <dbReference type="ARBA" id="ARBA00022692"/>
    </source>
</evidence>
<feature type="transmembrane region" description="Helical" evidence="6">
    <location>
        <begin position="115"/>
        <end position="135"/>
    </location>
</feature>
<evidence type="ECO:0000256" key="1">
    <source>
        <dbReference type="ARBA" id="ARBA00004141"/>
    </source>
</evidence>
<dbReference type="PANTHER" id="PTHR30569">
    <property type="entry name" value="CYTOSINE TRANSPORTER CODB"/>
    <property type="match status" value="1"/>
</dbReference>
<feature type="transmembrane region" description="Helical" evidence="6">
    <location>
        <begin position="330"/>
        <end position="348"/>
    </location>
</feature>
<name>A0ABD5NQL9_9EURY</name>
<dbReference type="Pfam" id="PF02133">
    <property type="entry name" value="Transp_cyt_pur"/>
    <property type="match status" value="1"/>
</dbReference>
<feature type="transmembrane region" description="Helical" evidence="6">
    <location>
        <begin position="354"/>
        <end position="375"/>
    </location>
</feature>
<comment type="similarity">
    <text evidence="2">Belongs to the purine-cytosine permease (2.A.39) family.</text>
</comment>
<protein>
    <submittedName>
        <fullName evidence="7">Purine-cytosine permease family protein</fullName>
    </submittedName>
</protein>
<dbReference type="GeneID" id="73902605"/>
<dbReference type="AlphaFoldDB" id="A0ABD5NQL9"/>
<keyword evidence="5 6" id="KW-0472">Membrane</keyword>
<dbReference type="RefSeq" id="WP_256533475.1">
    <property type="nucleotide sequence ID" value="NZ_CP101824.1"/>
</dbReference>
<reference evidence="7 8" key="1">
    <citation type="journal article" date="2019" name="Int. J. Syst. Evol. Microbiol.">
        <title>The Global Catalogue of Microorganisms (GCM) 10K type strain sequencing project: providing services to taxonomists for standard genome sequencing and annotation.</title>
        <authorList>
            <consortium name="The Broad Institute Genomics Platform"/>
            <consortium name="The Broad Institute Genome Sequencing Center for Infectious Disease"/>
            <person name="Wu L."/>
            <person name="Ma J."/>
        </authorList>
    </citation>
    <scope>NUCLEOTIDE SEQUENCE [LARGE SCALE GENOMIC DNA]</scope>
    <source>
        <strain evidence="7 8">IBRC-M 10256</strain>
    </source>
</reference>
<evidence type="ECO:0000256" key="6">
    <source>
        <dbReference type="SAM" id="Phobius"/>
    </source>
</evidence>
<feature type="transmembrane region" description="Helical" evidence="6">
    <location>
        <begin position="40"/>
        <end position="63"/>
    </location>
</feature>
<feature type="transmembrane region" description="Helical" evidence="6">
    <location>
        <begin position="177"/>
        <end position="195"/>
    </location>
</feature>
<feature type="transmembrane region" description="Helical" evidence="6">
    <location>
        <begin position="215"/>
        <end position="234"/>
    </location>
</feature>
<dbReference type="InterPro" id="IPR001248">
    <property type="entry name" value="Pur-cyt_permease"/>
</dbReference>
<evidence type="ECO:0000256" key="2">
    <source>
        <dbReference type="ARBA" id="ARBA00008974"/>
    </source>
</evidence>
<feature type="transmembrane region" description="Helical" evidence="6">
    <location>
        <begin position="246"/>
        <end position="271"/>
    </location>
</feature>
<gene>
    <name evidence="7" type="ORF">ACFOUR_12205</name>
</gene>
<dbReference type="InterPro" id="IPR030191">
    <property type="entry name" value="CodB"/>
</dbReference>
<feature type="transmembrane region" description="Helical" evidence="6">
    <location>
        <begin position="277"/>
        <end position="299"/>
    </location>
</feature>
<proteinExistence type="inferred from homology"/>
<feature type="transmembrane region" description="Helical" evidence="6">
    <location>
        <begin position="75"/>
        <end position="94"/>
    </location>
</feature>
<keyword evidence="3 6" id="KW-0812">Transmembrane</keyword>
<feature type="transmembrane region" description="Helical" evidence="6">
    <location>
        <begin position="396"/>
        <end position="415"/>
    </location>
</feature>
<dbReference type="Proteomes" id="UP001595846">
    <property type="component" value="Unassembled WGS sequence"/>
</dbReference>
<dbReference type="GO" id="GO:0016020">
    <property type="term" value="C:membrane"/>
    <property type="evidence" value="ECO:0007669"/>
    <property type="project" value="UniProtKB-SubCell"/>
</dbReference>
<evidence type="ECO:0000313" key="7">
    <source>
        <dbReference type="EMBL" id="MFC3959127.1"/>
    </source>
</evidence>